<proteinExistence type="predicted"/>
<sequence>MAPTPPSYLGQRHEKLDENRHLKAFQKQGKESMLTALRSVWLSLLGWTPRKSSHAVMSPCSELKSKIQTPHSGHRSNSHQLLTQPTPASLGLLLLLPSAHQLGLYSKLPP</sequence>
<accession>A0AC60A8H4</accession>
<gene>
    <name evidence="1" type="ORF">MRATA1EN22A_LOCUS27970</name>
</gene>
<evidence type="ECO:0000313" key="2">
    <source>
        <dbReference type="Proteomes" id="UP001162501"/>
    </source>
</evidence>
<organism evidence="1 2">
    <name type="scientific">Rangifer tarandus platyrhynchus</name>
    <name type="common">Svalbard reindeer</name>
    <dbReference type="NCBI Taxonomy" id="3082113"/>
    <lineage>
        <taxon>Eukaryota</taxon>
        <taxon>Metazoa</taxon>
        <taxon>Chordata</taxon>
        <taxon>Craniata</taxon>
        <taxon>Vertebrata</taxon>
        <taxon>Euteleostomi</taxon>
        <taxon>Mammalia</taxon>
        <taxon>Eutheria</taxon>
        <taxon>Laurasiatheria</taxon>
        <taxon>Artiodactyla</taxon>
        <taxon>Ruminantia</taxon>
        <taxon>Pecora</taxon>
        <taxon>Cervidae</taxon>
        <taxon>Odocoileinae</taxon>
        <taxon>Rangifer</taxon>
    </lineage>
</organism>
<name>A0AC60A8H4_RANTA</name>
<evidence type="ECO:0000313" key="1">
    <source>
        <dbReference type="EMBL" id="CAN0569414.1"/>
    </source>
</evidence>
<reference evidence="1" key="2">
    <citation type="submission" date="2025-03" db="EMBL/GenBank/DDBJ databases">
        <authorList>
            <consortium name="ELIXIR-Norway"/>
            <consortium name="Elixir Norway"/>
        </authorList>
    </citation>
    <scope>NUCLEOTIDE SEQUENCE</scope>
</reference>
<protein>
    <submittedName>
        <fullName evidence="1">Uncharacterized protein</fullName>
    </submittedName>
</protein>
<dbReference type="EMBL" id="OX596093">
    <property type="protein sequence ID" value="CAN0569414.1"/>
    <property type="molecule type" value="Genomic_DNA"/>
</dbReference>
<reference evidence="1" key="1">
    <citation type="submission" date="2023-05" db="EMBL/GenBank/DDBJ databases">
        <authorList>
            <consortium name="ELIXIR-Norway"/>
        </authorList>
    </citation>
    <scope>NUCLEOTIDE SEQUENCE</scope>
</reference>
<dbReference type="Proteomes" id="UP001162501">
    <property type="component" value="Chromosome 9"/>
</dbReference>